<evidence type="ECO:0000256" key="11">
    <source>
        <dbReference type="PIRSR" id="PIRSR004803-2"/>
    </source>
</evidence>
<keyword evidence="3 12" id="KW-0479">Metal-binding</keyword>
<dbReference type="GO" id="GO:0004534">
    <property type="term" value="F:5'-3' RNA exonuclease activity"/>
    <property type="evidence" value="ECO:0007669"/>
    <property type="project" value="UniProtKB-UniRule"/>
</dbReference>
<comment type="caution">
    <text evidence="9">Lacks conserved residue(s) required for the propagation of feature annotation.</text>
</comment>
<keyword evidence="4 9" id="KW-0255">Endonuclease</keyword>
<keyword evidence="8 9" id="KW-0694">RNA-binding</keyword>
<keyword evidence="6 12" id="KW-0862">Zinc</keyword>
<feature type="active site" description="Proton acceptor" evidence="10">
    <location>
        <position position="383"/>
    </location>
</feature>
<sequence length="571" mass="63571">MIKKSKTTKKPKATLSTLKHHTLRFVQLGGLNGVGMNMIALEYENDIIILDCGMMFPDETMLGIDYVIPDITYLRRHKKKLRGIVISHGHEDHIGGIPHLVPELGIPVYASPLASALIAVRASEFPGGKQIQLRTYQEKDELKLGVFRVRFFRVTHSIPDSFGIIVETPLGEVIYTGDFKFELSNHVPTKDEFHQLTKLNGRVPLVLLSESTNAEMPGHTVSEKEIIATFDAIFAEAKGRLIISSFASRIDRMQHALSAAQKYGRKVAVSGRSMIKYFDAASKLGYLIYPKDLIVQLKSIHKLPDHKIVVLSTGSQGQQGSSLARMAFKEHAQVQIKPTDTVVISASPIPGNERSVSAIVNNLCREGAEVIRNQHMQVHVTGHAFQEELKLMLQLTQPKYFIPVHGEYYMRSAHKKLANQVGIKDDRIFLLENGDIVEFTKTSAQKLKETAPAGVVMVDGLGVGDVGEVVLRDRQAMAKEGMFVIIATIDGKTGQLVSSPDIISRGFVYMREEGELINQARAKVKQILSKRKGNVSNDWSNAKQKLREEIGQFLFAETQRRPLILPVVIEV</sequence>
<evidence type="ECO:0000256" key="10">
    <source>
        <dbReference type="PIRSR" id="PIRSR004803-1"/>
    </source>
</evidence>
<dbReference type="PANTHER" id="PTHR43694:SF1">
    <property type="entry name" value="RIBONUCLEASE J"/>
    <property type="match status" value="1"/>
</dbReference>
<feature type="binding site" evidence="11">
    <location>
        <begin position="379"/>
        <end position="383"/>
    </location>
    <ligand>
        <name>substrate</name>
    </ligand>
</feature>
<dbReference type="AlphaFoldDB" id="A0A0G1KUL4"/>
<dbReference type="EMBL" id="LCJZ01000001">
    <property type="protein sequence ID" value="KKT87288.1"/>
    <property type="molecule type" value="Genomic_DNA"/>
</dbReference>
<comment type="similarity">
    <text evidence="9">Belongs to the metallo-beta-lactamase superfamily. RNA-metabolizing metallo-beta-lactamase-like family. Bacterial RNase J subfamily.</text>
</comment>
<evidence type="ECO:0000256" key="1">
    <source>
        <dbReference type="ARBA" id="ARBA00022490"/>
    </source>
</evidence>
<organism evidence="14 15">
    <name type="scientific">candidate division Kazan bacterium GW2011_GWB1_45_10</name>
    <dbReference type="NCBI Taxonomy" id="1620411"/>
    <lineage>
        <taxon>Bacteria</taxon>
        <taxon>Bacteria division Kazan-3B-28</taxon>
    </lineage>
</organism>
<proteinExistence type="inferred from homology"/>
<feature type="domain" description="Metallo-beta-lactamase" evidence="13">
    <location>
        <begin position="35"/>
        <end position="219"/>
    </location>
</feature>
<reference evidence="14 15" key="1">
    <citation type="journal article" date="2015" name="Nature">
        <title>rRNA introns, odd ribosomes, and small enigmatic genomes across a large radiation of phyla.</title>
        <authorList>
            <person name="Brown C.T."/>
            <person name="Hug L.A."/>
            <person name="Thomas B.C."/>
            <person name="Sharon I."/>
            <person name="Castelle C.J."/>
            <person name="Singh A."/>
            <person name="Wilkins M.J."/>
            <person name="Williams K.H."/>
            <person name="Banfield J.F."/>
        </authorList>
    </citation>
    <scope>NUCLEOTIDE SEQUENCE [LARGE SCALE GENOMIC DNA]</scope>
</reference>
<feature type="binding site" evidence="12">
    <location>
        <position position="90"/>
    </location>
    <ligand>
        <name>Zn(2+)</name>
        <dbReference type="ChEBI" id="CHEBI:29105"/>
        <label>1</label>
        <note>catalytic</note>
    </ligand>
</feature>
<comment type="function">
    <text evidence="9">An RNase that has 5'-3' exonuclease and possibly endonuclease activity. Involved in maturation of rRNA and in some organisms also mRNA maturation and/or decay.</text>
</comment>
<evidence type="ECO:0000256" key="12">
    <source>
        <dbReference type="PIRSR" id="PIRSR004803-3"/>
    </source>
</evidence>
<gene>
    <name evidence="9" type="primary">rnj</name>
    <name evidence="14" type="ORF">VE97_C0001G0003</name>
</gene>
<dbReference type="InterPro" id="IPR004613">
    <property type="entry name" value="RNase_J"/>
</dbReference>
<keyword evidence="5 9" id="KW-0378">Hydrolase</keyword>
<dbReference type="Pfam" id="PF17770">
    <property type="entry name" value="RNase_J_C"/>
    <property type="match status" value="1"/>
</dbReference>
<dbReference type="Pfam" id="PF00753">
    <property type="entry name" value="Lactamase_B"/>
    <property type="match status" value="1"/>
</dbReference>
<evidence type="ECO:0000313" key="15">
    <source>
        <dbReference type="Proteomes" id="UP000033958"/>
    </source>
</evidence>
<dbReference type="PANTHER" id="PTHR43694">
    <property type="entry name" value="RIBONUCLEASE J"/>
    <property type="match status" value="1"/>
</dbReference>
<name>A0A0G1KUL4_UNCK3</name>
<dbReference type="HAMAP" id="MF_01491">
    <property type="entry name" value="RNase_J_bact"/>
    <property type="match status" value="1"/>
</dbReference>
<feature type="binding site" evidence="12">
    <location>
        <position position="405"/>
    </location>
    <ligand>
        <name>Zn(2+)</name>
        <dbReference type="ChEBI" id="CHEBI:29105"/>
        <label>1</label>
        <note>catalytic</note>
    </ligand>
</feature>
<dbReference type="GO" id="GO:0008270">
    <property type="term" value="F:zinc ion binding"/>
    <property type="evidence" value="ECO:0007669"/>
    <property type="project" value="InterPro"/>
</dbReference>
<evidence type="ECO:0000313" key="14">
    <source>
        <dbReference type="EMBL" id="KKT87288.1"/>
    </source>
</evidence>
<dbReference type="Proteomes" id="UP000033958">
    <property type="component" value="Unassembled WGS sequence"/>
</dbReference>
<evidence type="ECO:0000256" key="4">
    <source>
        <dbReference type="ARBA" id="ARBA00022759"/>
    </source>
</evidence>
<dbReference type="GO" id="GO:0003723">
    <property type="term" value="F:RNA binding"/>
    <property type="evidence" value="ECO:0007669"/>
    <property type="project" value="UniProtKB-UniRule"/>
</dbReference>
<dbReference type="GO" id="GO:0006364">
    <property type="term" value="P:rRNA processing"/>
    <property type="evidence" value="ECO:0007669"/>
    <property type="project" value="UniProtKB-UniRule"/>
</dbReference>
<feature type="binding site" evidence="12">
    <location>
        <position position="156"/>
    </location>
    <ligand>
        <name>Zn(2+)</name>
        <dbReference type="ChEBI" id="CHEBI:29105"/>
        <label>1</label>
        <note>catalytic</note>
    </ligand>
</feature>
<comment type="subunit">
    <text evidence="9">Homodimer, may be a subunit of the RNA degradosome.</text>
</comment>
<keyword evidence="2 9" id="KW-0540">Nuclease</keyword>
<dbReference type="GO" id="GO:0004521">
    <property type="term" value="F:RNA endonuclease activity"/>
    <property type="evidence" value="ECO:0007669"/>
    <property type="project" value="UniProtKB-UniRule"/>
</dbReference>
<feature type="binding site" evidence="12">
    <location>
        <position position="93"/>
    </location>
    <ligand>
        <name>Zn(2+)</name>
        <dbReference type="ChEBI" id="CHEBI:29105"/>
        <label>1</label>
        <note>catalytic</note>
    </ligand>
</feature>
<evidence type="ECO:0000256" key="7">
    <source>
        <dbReference type="ARBA" id="ARBA00022839"/>
    </source>
</evidence>
<dbReference type="InterPro" id="IPR030854">
    <property type="entry name" value="RNase_J_bac"/>
</dbReference>
<evidence type="ECO:0000256" key="6">
    <source>
        <dbReference type="ARBA" id="ARBA00022833"/>
    </source>
</evidence>
<dbReference type="InterPro" id="IPR001279">
    <property type="entry name" value="Metallo-B-lactamas"/>
</dbReference>
<evidence type="ECO:0000259" key="13">
    <source>
        <dbReference type="SMART" id="SM00849"/>
    </source>
</evidence>
<feature type="active site" description="Proton donor" evidence="10">
    <location>
        <position position="210"/>
    </location>
</feature>
<dbReference type="GO" id="GO:0005737">
    <property type="term" value="C:cytoplasm"/>
    <property type="evidence" value="ECO:0007669"/>
    <property type="project" value="UniProtKB-SubCell"/>
</dbReference>
<dbReference type="Gene3D" id="3.60.15.10">
    <property type="entry name" value="Ribonuclease Z/Hydroxyacylglutathione hydrolase-like"/>
    <property type="match status" value="1"/>
</dbReference>
<dbReference type="Gene3D" id="3.10.20.580">
    <property type="match status" value="1"/>
</dbReference>
<evidence type="ECO:0000256" key="9">
    <source>
        <dbReference type="HAMAP-Rule" id="MF_01491"/>
    </source>
</evidence>
<feature type="binding site" evidence="12">
    <location>
        <position position="92"/>
    </location>
    <ligand>
        <name>Zn(2+)</name>
        <dbReference type="ChEBI" id="CHEBI:29105"/>
        <label>1</label>
        <note>catalytic</note>
    </ligand>
</feature>
<keyword evidence="7 9" id="KW-0269">Exonuclease</keyword>
<keyword evidence="1 9" id="KW-0963">Cytoplasm</keyword>
<dbReference type="NCBIfam" id="TIGR00649">
    <property type="entry name" value="MG423"/>
    <property type="match status" value="1"/>
</dbReference>
<accession>A0A0G1KUL4</accession>
<dbReference type="CDD" id="cd07714">
    <property type="entry name" value="RNaseJ_MBL-fold"/>
    <property type="match status" value="1"/>
</dbReference>
<dbReference type="InterPro" id="IPR042173">
    <property type="entry name" value="RNase_J_2"/>
</dbReference>
<keyword evidence="9" id="KW-0698">rRNA processing</keyword>
<keyword evidence="12" id="KW-0106">Calcium</keyword>
<comment type="caution">
    <text evidence="14">The sequence shown here is derived from an EMBL/GenBank/DDBJ whole genome shotgun (WGS) entry which is preliminary data.</text>
</comment>
<dbReference type="PIRSF" id="PIRSF004803">
    <property type="entry name" value="RnjA"/>
    <property type="match status" value="1"/>
</dbReference>
<evidence type="ECO:0000256" key="5">
    <source>
        <dbReference type="ARBA" id="ARBA00022801"/>
    </source>
</evidence>
<dbReference type="PATRIC" id="fig|1620411.3.peg.3"/>
<dbReference type="SUPFAM" id="SSF56281">
    <property type="entry name" value="Metallo-hydrolase/oxidoreductase"/>
    <property type="match status" value="1"/>
</dbReference>
<dbReference type="InterPro" id="IPR041636">
    <property type="entry name" value="RNase_J_C"/>
</dbReference>
<dbReference type="EC" id="3.1.-.-" evidence="9"/>
<comment type="cofactor">
    <cofactor evidence="12">
        <name>Ca(2+)</name>
        <dbReference type="ChEBI" id="CHEBI:29108"/>
    </cofactor>
    <text evidence="12">Binds 1 Ca(2+) cation per subunit. Seen in 1 crystal structure, it is not clear if it is physiologically important.</text>
</comment>
<feature type="binding site" evidence="12">
    <location>
        <position position="63"/>
    </location>
    <ligand>
        <name>Ca(2+)</name>
        <dbReference type="ChEBI" id="CHEBI:29108"/>
    </ligand>
</feature>
<feature type="binding site" evidence="12">
    <location>
        <position position="459"/>
    </location>
    <ligand>
        <name>Ca(2+)</name>
        <dbReference type="ChEBI" id="CHEBI:29108"/>
    </ligand>
</feature>
<comment type="cofactor">
    <cofactor evidence="12">
        <name>Zn(2+)</name>
        <dbReference type="ChEBI" id="CHEBI:29105"/>
    </cofactor>
    <text evidence="12">Binds 2 Zn(2+) ions per subunit. It is not clear if Zn(2+) or Mg(2+) is physiologically important.</text>
</comment>
<dbReference type="InterPro" id="IPR036866">
    <property type="entry name" value="RibonucZ/Hydroxyglut_hydro"/>
</dbReference>
<dbReference type="SMART" id="SM00849">
    <property type="entry name" value="Lactamase_B"/>
    <property type="match status" value="1"/>
</dbReference>
<feature type="binding site" evidence="12">
    <location>
        <position position="88"/>
    </location>
    <ligand>
        <name>Zn(2+)</name>
        <dbReference type="ChEBI" id="CHEBI:29105"/>
        <label>1</label>
        <note>catalytic</note>
    </ligand>
</feature>
<evidence type="ECO:0000256" key="8">
    <source>
        <dbReference type="ARBA" id="ARBA00022884"/>
    </source>
</evidence>
<evidence type="ECO:0000256" key="2">
    <source>
        <dbReference type="ARBA" id="ARBA00022722"/>
    </source>
</evidence>
<evidence type="ECO:0000256" key="3">
    <source>
        <dbReference type="ARBA" id="ARBA00022723"/>
    </source>
</evidence>
<dbReference type="Pfam" id="PF22505">
    <property type="entry name" value="RNase_J_b_CASP"/>
    <property type="match status" value="1"/>
</dbReference>
<protein>
    <recommendedName>
        <fullName evidence="9">Ribonuclease J</fullName>
        <shortName evidence="9">RNase J</shortName>
        <ecNumber evidence="9">3.1.-.-</ecNumber>
    </recommendedName>
</protein>
<dbReference type="Pfam" id="PF07521">
    <property type="entry name" value="RMMBL"/>
    <property type="match status" value="1"/>
</dbReference>
<dbReference type="InterPro" id="IPR055132">
    <property type="entry name" value="RNase_J_b_CASP"/>
</dbReference>
<dbReference type="InterPro" id="IPR011108">
    <property type="entry name" value="RMMBL"/>
</dbReference>
<comment type="subcellular location">
    <subcellularLocation>
        <location evidence="9">Cytoplasm</location>
    </subcellularLocation>
</comment>
<feature type="binding site" evidence="12">
    <location>
        <position position="178"/>
    </location>
    <ligand>
        <name>Zn(2+)</name>
        <dbReference type="ChEBI" id="CHEBI:29105"/>
        <label>1</label>
        <note>catalytic</note>
    </ligand>
</feature>
<dbReference type="Gene3D" id="3.40.50.10710">
    <property type="entry name" value="Metallo-hydrolase/oxidoreductase"/>
    <property type="match status" value="1"/>
</dbReference>
<feature type="binding site" evidence="12">
    <location>
        <position position="65"/>
    </location>
    <ligand>
        <name>Ca(2+)</name>
        <dbReference type="ChEBI" id="CHEBI:29108"/>
    </ligand>
</feature>